<dbReference type="NCBIfam" id="TIGR03144">
    <property type="entry name" value="cytochr_II_ccsB"/>
    <property type="match status" value="1"/>
</dbReference>
<dbReference type="InterPro" id="IPR045062">
    <property type="entry name" value="Cyt_c_biogenesis_CcsA/CcmC"/>
</dbReference>
<evidence type="ECO:0000256" key="3">
    <source>
        <dbReference type="ARBA" id="ARBA00022748"/>
    </source>
</evidence>
<feature type="transmembrane region" description="Helical" evidence="6">
    <location>
        <begin position="42"/>
        <end position="67"/>
    </location>
</feature>
<feature type="transmembrane region" description="Helical" evidence="6">
    <location>
        <begin position="137"/>
        <end position="163"/>
    </location>
</feature>
<protein>
    <submittedName>
        <fullName evidence="8">C-type cytochrome biogenesis protein CcsB</fullName>
    </submittedName>
</protein>
<proteinExistence type="predicted"/>
<feature type="transmembrane region" description="Helical" evidence="6">
    <location>
        <begin position="340"/>
        <end position="356"/>
    </location>
</feature>
<feature type="transmembrane region" description="Helical" evidence="6">
    <location>
        <begin position="261"/>
        <end position="279"/>
    </location>
</feature>
<dbReference type="EMBL" id="SRHY01000004">
    <property type="protein sequence ID" value="TFJ93779.1"/>
    <property type="molecule type" value="Genomic_DNA"/>
</dbReference>
<accession>A0A4Y9AD18</accession>
<reference evidence="8 9" key="1">
    <citation type="submission" date="2019-03" db="EMBL/GenBank/DDBJ databases">
        <title>Genome sequence of Lentibacillus salicampi ATCC BAA-719.</title>
        <authorList>
            <person name="Maclea K.S."/>
            <person name="Simoes Junior M."/>
        </authorList>
    </citation>
    <scope>NUCLEOTIDE SEQUENCE [LARGE SCALE GENOMIC DNA]</scope>
    <source>
        <strain evidence="8 9">ATCC BAA-719</strain>
    </source>
</reference>
<sequence>MDSMANISGTALYIAFVLYFIATIFFGATVKQKKQDTSKSVSGAIGITITMIGFLVQIVYFVTRWIASGHAPVSNLFEFMTFFGMGLVFAFIILYFIYKLNILGLFALPIAMIVIAYASVFPTEISPLSASLQSHWLYIHVTTVSLSYGILSISFVAGLIYLIRQIDQTRRSKRTTWLEVVLVSLFVFVGFSIISLVFNVSGYSAEFEYSFNGETVTTDYHLPPIVGPNEGNLLTGDRMNPFFEAPGWMQGVEASRKFNTIIWSTLTGLLLYGVVRLILRKRIGAAIQPLLKKVKPDLLDEVSYRAVAIGFPLFTLGGLIFASIWAHYAWDRFWGWDPKEVWALVTWFFYAAFLHLRLSRGWHGERSAWLAVGGFAIILFNLIAVNLVLAGLHSYA</sequence>
<dbReference type="InterPro" id="IPR002541">
    <property type="entry name" value="Cyt_c_assembly"/>
</dbReference>
<evidence type="ECO:0000256" key="4">
    <source>
        <dbReference type="ARBA" id="ARBA00022989"/>
    </source>
</evidence>
<keyword evidence="2 6" id="KW-0812">Transmembrane</keyword>
<dbReference type="OrthoDB" id="9814290at2"/>
<dbReference type="Pfam" id="PF01578">
    <property type="entry name" value="Cytochrom_C_asm"/>
    <property type="match status" value="2"/>
</dbReference>
<keyword evidence="3" id="KW-0201">Cytochrome c-type biogenesis</keyword>
<evidence type="ECO:0000256" key="6">
    <source>
        <dbReference type="SAM" id="Phobius"/>
    </source>
</evidence>
<dbReference type="GO" id="GO:0020037">
    <property type="term" value="F:heme binding"/>
    <property type="evidence" value="ECO:0007669"/>
    <property type="project" value="InterPro"/>
</dbReference>
<dbReference type="PANTHER" id="PTHR30071">
    <property type="entry name" value="HEME EXPORTER PROTEIN C"/>
    <property type="match status" value="1"/>
</dbReference>
<dbReference type="InterPro" id="IPR017562">
    <property type="entry name" value="Cyt_c_biogenesis_CcsA"/>
</dbReference>
<feature type="domain" description="Cytochrome c assembly protein" evidence="7">
    <location>
        <begin position="265"/>
        <end position="393"/>
    </location>
</feature>
<feature type="transmembrane region" description="Helical" evidence="6">
    <location>
        <begin position="79"/>
        <end position="98"/>
    </location>
</feature>
<keyword evidence="5 6" id="KW-0472">Membrane</keyword>
<keyword evidence="9" id="KW-1185">Reference proteome</keyword>
<feature type="transmembrane region" description="Helical" evidence="6">
    <location>
        <begin position="302"/>
        <end position="328"/>
    </location>
</feature>
<feature type="transmembrane region" description="Helical" evidence="6">
    <location>
        <begin position="175"/>
        <end position="198"/>
    </location>
</feature>
<feature type="transmembrane region" description="Helical" evidence="6">
    <location>
        <begin position="368"/>
        <end position="392"/>
    </location>
</feature>
<evidence type="ECO:0000256" key="5">
    <source>
        <dbReference type="ARBA" id="ARBA00023136"/>
    </source>
</evidence>
<dbReference type="GO" id="GO:0017004">
    <property type="term" value="P:cytochrome complex assembly"/>
    <property type="evidence" value="ECO:0007669"/>
    <property type="project" value="UniProtKB-KW"/>
</dbReference>
<evidence type="ECO:0000256" key="1">
    <source>
        <dbReference type="ARBA" id="ARBA00004141"/>
    </source>
</evidence>
<evidence type="ECO:0000256" key="2">
    <source>
        <dbReference type="ARBA" id="ARBA00022692"/>
    </source>
</evidence>
<organism evidence="8 9">
    <name type="scientific">Lentibacillus salicampi</name>
    <dbReference type="NCBI Taxonomy" id="175306"/>
    <lineage>
        <taxon>Bacteria</taxon>
        <taxon>Bacillati</taxon>
        <taxon>Bacillota</taxon>
        <taxon>Bacilli</taxon>
        <taxon>Bacillales</taxon>
        <taxon>Bacillaceae</taxon>
        <taxon>Lentibacillus</taxon>
    </lineage>
</organism>
<dbReference type="GO" id="GO:0005886">
    <property type="term" value="C:plasma membrane"/>
    <property type="evidence" value="ECO:0007669"/>
    <property type="project" value="TreeGrafter"/>
</dbReference>
<feature type="domain" description="Cytochrome c assembly protein" evidence="7">
    <location>
        <begin position="73"/>
        <end position="196"/>
    </location>
</feature>
<evidence type="ECO:0000313" key="9">
    <source>
        <dbReference type="Proteomes" id="UP000298484"/>
    </source>
</evidence>
<dbReference type="Proteomes" id="UP000298484">
    <property type="component" value="Unassembled WGS sequence"/>
</dbReference>
<gene>
    <name evidence="8" type="primary">ccsB</name>
    <name evidence="8" type="ORF">E4U82_05310</name>
</gene>
<comment type="subcellular location">
    <subcellularLocation>
        <location evidence="1">Membrane</location>
        <topology evidence="1">Multi-pass membrane protein</topology>
    </subcellularLocation>
</comment>
<comment type="caution">
    <text evidence="8">The sequence shown here is derived from an EMBL/GenBank/DDBJ whole genome shotgun (WGS) entry which is preliminary data.</text>
</comment>
<keyword evidence="4 6" id="KW-1133">Transmembrane helix</keyword>
<feature type="transmembrane region" description="Helical" evidence="6">
    <location>
        <begin position="12"/>
        <end position="30"/>
    </location>
</feature>
<feature type="transmembrane region" description="Helical" evidence="6">
    <location>
        <begin position="105"/>
        <end position="125"/>
    </location>
</feature>
<name>A0A4Y9AD18_9BACI</name>
<evidence type="ECO:0000313" key="8">
    <source>
        <dbReference type="EMBL" id="TFJ93779.1"/>
    </source>
</evidence>
<dbReference type="PANTHER" id="PTHR30071:SF1">
    <property type="entry name" value="CYTOCHROME B_B6 PROTEIN-RELATED"/>
    <property type="match status" value="1"/>
</dbReference>
<dbReference type="RefSeq" id="WP_135109034.1">
    <property type="nucleotide sequence ID" value="NZ_SRHY01000004.1"/>
</dbReference>
<evidence type="ECO:0000259" key="7">
    <source>
        <dbReference type="Pfam" id="PF01578"/>
    </source>
</evidence>
<dbReference type="AlphaFoldDB" id="A0A4Y9AD18"/>